<organism evidence="1 2">
    <name type="scientific">Globodera pallida</name>
    <name type="common">Potato cyst nematode worm</name>
    <name type="synonym">Heterodera pallida</name>
    <dbReference type="NCBI Taxonomy" id="36090"/>
    <lineage>
        <taxon>Eukaryota</taxon>
        <taxon>Metazoa</taxon>
        <taxon>Ecdysozoa</taxon>
        <taxon>Nematoda</taxon>
        <taxon>Chromadorea</taxon>
        <taxon>Rhabditida</taxon>
        <taxon>Tylenchina</taxon>
        <taxon>Tylenchomorpha</taxon>
        <taxon>Tylenchoidea</taxon>
        <taxon>Heteroderidae</taxon>
        <taxon>Heteroderinae</taxon>
        <taxon>Globodera</taxon>
    </lineage>
</organism>
<proteinExistence type="predicted"/>
<name>A0A183CDQ6_GLOPA</name>
<protein>
    <submittedName>
        <fullName evidence="2">Spaetzle domain-containing protein</fullName>
    </submittedName>
</protein>
<evidence type="ECO:0000313" key="1">
    <source>
        <dbReference type="Proteomes" id="UP000050741"/>
    </source>
</evidence>
<evidence type="ECO:0000313" key="2">
    <source>
        <dbReference type="WBParaSite" id="GPLIN_001101000"/>
    </source>
</evidence>
<reference evidence="2" key="2">
    <citation type="submission" date="2016-06" db="UniProtKB">
        <authorList>
            <consortium name="WormBaseParasite"/>
        </authorList>
    </citation>
    <scope>IDENTIFICATION</scope>
</reference>
<sequence>MQQAQPSLAGIEAKYPRLTTPRPIQPPVIVIYNPDWAETFSGPGIKEDANLTKVTTFWCKRARRTFLKYLRMETDTSWKNGVVSQKYGFLRRISSPCNCTLAVPDVAMGNENQQFEELSG</sequence>
<reference evidence="1" key="1">
    <citation type="submission" date="2014-05" db="EMBL/GenBank/DDBJ databases">
        <title>The genome and life-stage specific transcriptomes of Globodera pallida elucidate key aspects of plant parasitism by a cyst nematode.</title>
        <authorList>
            <person name="Cotton J.A."/>
            <person name="Lilley C.J."/>
            <person name="Jones L.M."/>
            <person name="Kikuchi T."/>
            <person name="Reid A.J."/>
            <person name="Thorpe P."/>
            <person name="Tsai I.J."/>
            <person name="Beasley H."/>
            <person name="Blok V."/>
            <person name="Cock P.J.A."/>
            <person name="Van den Akker S.E."/>
            <person name="Holroyd N."/>
            <person name="Hunt M."/>
            <person name="Mantelin S."/>
            <person name="Naghra H."/>
            <person name="Pain A."/>
            <person name="Palomares-Rius J.E."/>
            <person name="Zarowiecki M."/>
            <person name="Berriman M."/>
            <person name="Jones J.T."/>
            <person name="Urwin P.E."/>
        </authorList>
    </citation>
    <scope>NUCLEOTIDE SEQUENCE [LARGE SCALE GENOMIC DNA]</scope>
    <source>
        <strain evidence="1">Lindley</strain>
    </source>
</reference>
<dbReference type="AlphaFoldDB" id="A0A183CDQ6"/>
<dbReference type="WBParaSite" id="GPLIN_001101000">
    <property type="protein sequence ID" value="GPLIN_001101000"/>
    <property type="gene ID" value="GPLIN_001101000"/>
</dbReference>
<dbReference type="Proteomes" id="UP000050741">
    <property type="component" value="Unassembled WGS sequence"/>
</dbReference>
<keyword evidence="1" id="KW-1185">Reference proteome</keyword>
<accession>A0A183CDQ6</accession>